<feature type="non-terminal residue" evidence="1">
    <location>
        <position position="1"/>
    </location>
</feature>
<reference evidence="1" key="1">
    <citation type="submission" date="2023-03" db="EMBL/GenBank/DDBJ databases">
        <title>Massive genome expansion in bonnet fungi (Mycena s.s.) driven by repeated elements and novel gene families across ecological guilds.</title>
        <authorList>
            <consortium name="Lawrence Berkeley National Laboratory"/>
            <person name="Harder C.B."/>
            <person name="Miyauchi S."/>
            <person name="Viragh M."/>
            <person name="Kuo A."/>
            <person name="Thoen E."/>
            <person name="Andreopoulos B."/>
            <person name="Lu D."/>
            <person name="Skrede I."/>
            <person name="Drula E."/>
            <person name="Henrissat B."/>
            <person name="Morin E."/>
            <person name="Kohler A."/>
            <person name="Barry K."/>
            <person name="LaButti K."/>
            <person name="Morin E."/>
            <person name="Salamov A."/>
            <person name="Lipzen A."/>
            <person name="Mereny Z."/>
            <person name="Hegedus B."/>
            <person name="Baldrian P."/>
            <person name="Stursova M."/>
            <person name="Weitz H."/>
            <person name="Taylor A."/>
            <person name="Grigoriev I.V."/>
            <person name="Nagy L.G."/>
            <person name="Martin F."/>
            <person name="Kauserud H."/>
        </authorList>
    </citation>
    <scope>NUCLEOTIDE SEQUENCE</scope>
    <source>
        <strain evidence="1">9144</strain>
    </source>
</reference>
<keyword evidence="2" id="KW-1185">Reference proteome</keyword>
<sequence>YKAFSRMSRQYNFLKRAKRAGRGHQTDGLQTTKPGGLAVQCWVCPAPGRNLPDNWRNAKPEDRFLYTLILALDANFRLKNRIRANEHQDVSLGPGLGYFVESTAYKRHLQNYTTEKDASTCIAFAALLQKETRLTTGLRVSGVAGCVCARHGVVRPRGLGDLQKGERYANVDYVLLSALEGVDVERLVLSYDIACQWKIHLLERAKAAAEKTKFSTRLEDFEIQFGLPVWHAAMHELTCRMLYSLSFTKGVGRTDGEGIERTWSILNPVGFATKEMGEGGRHDNIEDKVDHVNFEKNIGQAEALARKMIVAVNESQKQTAEFNELDESITVSLRREWQQKIDAWEMDRENEPNPYLVEGGKQAGPTEADVSAQLAAAELEEVRQGRAPVPQGKMTVVAFIKIGLNLRQSQLRILADLKGSTLTADVSSQIQEQRVALLKKVSTWEKLQETFMPGVAELREADEEKRNADAPAPQAEHVKLYLPSDLMPEERRTSCRPYLVEVEAKLRHAQCATTIATLRSRLHAQAHLIAFRNENAVGQKASTRSATLIGRVGDRVERVAARYREARAALTALKGASFAKAFRELKAEDLTVHQPDESDAQSRKKLNRVGFSKRARNEPTLAASKVKRVSWIFTVGGEAGEGEIHDSIRVEWSKAKARRDRWREEVRFLRQEMKCVLRSLATIQAEWEEWAIQRGGVEEGLAAGLKAYALRQVSVHRKIAEGFYGRWSKSMAAAVHDVVAQDGTALRSLVNRELPADAGGDEMAAAEEGRIAGGMTVERRSGAE</sequence>
<dbReference type="Proteomes" id="UP001219525">
    <property type="component" value="Unassembled WGS sequence"/>
</dbReference>
<accession>A0AAD6V0V7</accession>
<dbReference type="PANTHER" id="PTHR33096">
    <property type="entry name" value="CXC2 DOMAIN-CONTAINING PROTEIN"/>
    <property type="match status" value="1"/>
</dbReference>
<proteinExistence type="predicted"/>
<evidence type="ECO:0000313" key="2">
    <source>
        <dbReference type="Proteomes" id="UP001219525"/>
    </source>
</evidence>
<organism evidence="1 2">
    <name type="scientific">Mycena pura</name>
    <dbReference type="NCBI Taxonomy" id="153505"/>
    <lineage>
        <taxon>Eukaryota</taxon>
        <taxon>Fungi</taxon>
        <taxon>Dikarya</taxon>
        <taxon>Basidiomycota</taxon>
        <taxon>Agaricomycotina</taxon>
        <taxon>Agaricomycetes</taxon>
        <taxon>Agaricomycetidae</taxon>
        <taxon>Agaricales</taxon>
        <taxon>Marasmiineae</taxon>
        <taxon>Mycenaceae</taxon>
        <taxon>Mycena</taxon>
    </lineage>
</organism>
<protein>
    <recommendedName>
        <fullName evidence="3">CxC2-like cysteine cluster KDZ transposase-associated domain-containing protein</fullName>
    </recommendedName>
</protein>
<dbReference type="InterPro" id="IPR040521">
    <property type="entry name" value="KDZ"/>
</dbReference>
<evidence type="ECO:0000313" key="1">
    <source>
        <dbReference type="EMBL" id="KAJ7197837.1"/>
    </source>
</evidence>
<dbReference type="EMBL" id="JARJCW010000076">
    <property type="protein sequence ID" value="KAJ7197837.1"/>
    <property type="molecule type" value="Genomic_DNA"/>
</dbReference>
<dbReference type="PANTHER" id="PTHR33096:SF1">
    <property type="entry name" value="CXC1-LIKE CYSTEINE CLUSTER ASSOCIATED WITH KDZ TRANSPOSASES DOMAIN-CONTAINING PROTEIN"/>
    <property type="match status" value="1"/>
</dbReference>
<name>A0AAD6V0V7_9AGAR</name>
<comment type="caution">
    <text evidence="1">The sequence shown here is derived from an EMBL/GenBank/DDBJ whole genome shotgun (WGS) entry which is preliminary data.</text>
</comment>
<evidence type="ECO:0008006" key="3">
    <source>
        <dbReference type="Google" id="ProtNLM"/>
    </source>
</evidence>
<dbReference type="AlphaFoldDB" id="A0AAD6V0V7"/>
<gene>
    <name evidence="1" type="ORF">GGX14DRAFT_374728</name>
</gene>
<dbReference type="Pfam" id="PF18758">
    <property type="entry name" value="KDZ"/>
    <property type="match status" value="1"/>
</dbReference>